<dbReference type="Pfam" id="PF23750">
    <property type="entry name" value="RsgI_M"/>
    <property type="match status" value="1"/>
</dbReference>
<feature type="compositionally biased region" description="Acidic residues" evidence="6">
    <location>
        <begin position="362"/>
        <end position="377"/>
    </location>
</feature>
<feature type="compositionally biased region" description="Basic and acidic residues" evidence="6">
    <location>
        <begin position="288"/>
        <end position="299"/>
    </location>
</feature>
<accession>A0A366Y2N0</accession>
<keyword evidence="5 7" id="KW-0472">Membrane</keyword>
<comment type="caution">
    <text evidence="9">The sequence shown here is derived from an EMBL/GenBank/DDBJ whole genome shotgun (WGS) entry which is preliminary data.</text>
</comment>
<keyword evidence="3 7" id="KW-0812">Transmembrane</keyword>
<dbReference type="EMBL" id="QOCW01000001">
    <property type="protein sequence ID" value="RBW71259.1"/>
    <property type="molecule type" value="Genomic_DNA"/>
</dbReference>
<evidence type="ECO:0000256" key="4">
    <source>
        <dbReference type="ARBA" id="ARBA00022989"/>
    </source>
</evidence>
<evidence type="ECO:0000259" key="8">
    <source>
        <dbReference type="PROSITE" id="PS51849"/>
    </source>
</evidence>
<dbReference type="PROSITE" id="PS51849">
    <property type="entry name" value="RSGI_N"/>
    <property type="match status" value="1"/>
</dbReference>
<feature type="region of interest" description="Disordered" evidence="6">
    <location>
        <begin position="260"/>
        <end position="333"/>
    </location>
</feature>
<evidence type="ECO:0000313" key="9">
    <source>
        <dbReference type="EMBL" id="RBW71259.1"/>
    </source>
</evidence>
<feature type="compositionally biased region" description="Basic and acidic residues" evidence="6">
    <location>
        <begin position="309"/>
        <end position="325"/>
    </location>
</feature>
<comment type="subcellular location">
    <subcellularLocation>
        <location evidence="1">Cell membrane</location>
        <topology evidence="1">Single-pass membrane protein</topology>
    </subcellularLocation>
</comment>
<feature type="compositionally biased region" description="Low complexity" evidence="6">
    <location>
        <begin position="260"/>
        <end position="275"/>
    </location>
</feature>
<dbReference type="AlphaFoldDB" id="A0A366Y2N0"/>
<evidence type="ECO:0000256" key="5">
    <source>
        <dbReference type="ARBA" id="ARBA00023136"/>
    </source>
</evidence>
<dbReference type="GO" id="GO:0005886">
    <property type="term" value="C:plasma membrane"/>
    <property type="evidence" value="ECO:0007669"/>
    <property type="project" value="UniProtKB-SubCell"/>
</dbReference>
<dbReference type="Proteomes" id="UP000253314">
    <property type="component" value="Unassembled WGS sequence"/>
</dbReference>
<dbReference type="InterPro" id="IPR055431">
    <property type="entry name" value="RsgI_M"/>
</dbReference>
<evidence type="ECO:0000256" key="2">
    <source>
        <dbReference type="ARBA" id="ARBA00022475"/>
    </source>
</evidence>
<feature type="transmembrane region" description="Helical" evidence="7">
    <location>
        <begin position="56"/>
        <end position="79"/>
    </location>
</feature>
<dbReference type="InterPro" id="IPR024449">
    <property type="entry name" value="Anti-sigma_RsgI_N"/>
</dbReference>
<evidence type="ECO:0000256" key="1">
    <source>
        <dbReference type="ARBA" id="ARBA00004162"/>
    </source>
</evidence>
<feature type="region of interest" description="Disordered" evidence="6">
    <location>
        <begin position="356"/>
        <end position="385"/>
    </location>
</feature>
<evidence type="ECO:0000256" key="6">
    <source>
        <dbReference type="SAM" id="MobiDB-lite"/>
    </source>
</evidence>
<dbReference type="OrthoDB" id="9800626at2"/>
<evidence type="ECO:0000313" key="10">
    <source>
        <dbReference type="Proteomes" id="UP000253314"/>
    </source>
</evidence>
<evidence type="ECO:0000256" key="3">
    <source>
        <dbReference type="ARBA" id="ARBA00022692"/>
    </source>
</evidence>
<keyword evidence="2" id="KW-1003">Cell membrane</keyword>
<keyword evidence="10" id="KW-1185">Reference proteome</keyword>
<protein>
    <recommendedName>
        <fullName evidence="8">RsgI N-terminal anti-sigma domain-containing protein</fullName>
    </recommendedName>
</protein>
<feature type="domain" description="RsgI N-terminal anti-sigma" evidence="8">
    <location>
        <begin position="4"/>
        <end position="53"/>
    </location>
</feature>
<evidence type="ECO:0000256" key="7">
    <source>
        <dbReference type="SAM" id="Phobius"/>
    </source>
</evidence>
<name>A0A366Y2N0_9BACI</name>
<keyword evidence="4 7" id="KW-1133">Transmembrane helix</keyword>
<reference evidence="9 10" key="1">
    <citation type="submission" date="2018-07" db="EMBL/GenBank/DDBJ databases">
        <title>Lottiidibacillus patelloidae gen. nov., sp. nov., isolated from the intestinal tract of a marine limpet and the reclassification of B. taeanensis BH030017T, B. algicola KMM 3737T and B. hwajinpoensis SW-72T as genus Lottiidibacillus.</title>
        <authorList>
            <person name="Liu R."/>
            <person name="Huang Z."/>
        </authorList>
    </citation>
    <scope>NUCLEOTIDE SEQUENCE [LARGE SCALE GENOMIC DNA]</scope>
    <source>
        <strain evidence="9 10">BH030017</strain>
    </source>
</reference>
<feature type="compositionally biased region" description="Acidic residues" evidence="6">
    <location>
        <begin position="276"/>
        <end position="286"/>
    </location>
</feature>
<gene>
    <name evidence="9" type="ORF">DS031_00465</name>
</gene>
<dbReference type="Pfam" id="PF12791">
    <property type="entry name" value="RsgI_N"/>
    <property type="match status" value="1"/>
</dbReference>
<sequence>MVTKRGIVVEVQKHKAIILTKDGSFETISIKKKQNLLIGQEIDTASFTPAKRIKTWIIPSLSAAAAALVVLLLFVSSIFPFQHNDAVAAYVSFDINPSIEVGVNQELEVITVRHLNEDGQSLFNEDEIVKYIPLADFSKDLIQRFKDNGYFNAYENMLIATAVEANSTQNNLKESLAEVLSTVETDPVVLADEIQVTMLETAPEKRETANQHGVSFGKYALYEETLDQENVLSIKDIQDLSYDELRVKISNNHHVVTAVNEASPSSANESSGNEESSPEVEEDLENIEILKEKDIKATEESVSDSAGEDTLKQKEEVKNNSDHSVNHSSGNNKVESIYKSIEEVEKQAALKANDKQVVIEKGDDDNDQEMEYLEEDESNKIERNE</sequence>
<proteinExistence type="predicted"/>
<organism evidence="9 10">
    <name type="scientific">Bacillus taeanensis</name>
    <dbReference type="NCBI Taxonomy" id="273032"/>
    <lineage>
        <taxon>Bacteria</taxon>
        <taxon>Bacillati</taxon>
        <taxon>Bacillota</taxon>
        <taxon>Bacilli</taxon>
        <taxon>Bacillales</taxon>
        <taxon>Bacillaceae</taxon>
        <taxon>Bacillus</taxon>
    </lineage>
</organism>